<evidence type="ECO:0000256" key="9">
    <source>
        <dbReference type="ARBA" id="ARBA00023004"/>
    </source>
</evidence>
<evidence type="ECO:0000256" key="8">
    <source>
        <dbReference type="ARBA" id="ARBA00022989"/>
    </source>
</evidence>
<dbReference type="InterPro" id="IPR034804">
    <property type="entry name" value="SQR/QFR_C/D"/>
</dbReference>
<dbReference type="NCBIfam" id="TIGR02970">
    <property type="entry name" value="succ_dehyd_cytB"/>
    <property type="match status" value="1"/>
</dbReference>
<dbReference type="Proteomes" id="UP000242814">
    <property type="component" value="Unassembled WGS sequence"/>
</dbReference>
<evidence type="ECO:0000313" key="12">
    <source>
        <dbReference type="EMBL" id="ODH41605.1"/>
    </source>
</evidence>
<gene>
    <name evidence="12" type="ORF">ACO22_01373</name>
</gene>
<keyword evidence="8" id="KW-1133">Transmembrane helix</keyword>
<keyword evidence="10" id="KW-0496">Mitochondrion</keyword>
<keyword evidence="11" id="KW-0472">Membrane</keyword>
<evidence type="ECO:0000256" key="4">
    <source>
        <dbReference type="ARBA" id="ARBA00022692"/>
    </source>
</evidence>
<keyword evidence="9" id="KW-0408">Iron</keyword>
<dbReference type="GO" id="GO:0006099">
    <property type="term" value="P:tricarboxylic acid cycle"/>
    <property type="evidence" value="ECO:0007669"/>
    <property type="project" value="InterPro"/>
</dbReference>
<dbReference type="EMBL" id="LZYO01000032">
    <property type="protein sequence ID" value="ODH41605.1"/>
    <property type="molecule type" value="Genomic_DNA"/>
</dbReference>
<dbReference type="GO" id="GO:0046872">
    <property type="term" value="F:metal ion binding"/>
    <property type="evidence" value="ECO:0007669"/>
    <property type="project" value="UniProtKB-KW"/>
</dbReference>
<keyword evidence="3" id="KW-0349">Heme</keyword>
<evidence type="ECO:0000256" key="3">
    <source>
        <dbReference type="ARBA" id="ARBA00022617"/>
    </source>
</evidence>
<dbReference type="Pfam" id="PF01127">
    <property type="entry name" value="Sdh_cyt"/>
    <property type="match status" value="1"/>
</dbReference>
<protein>
    <submittedName>
        <fullName evidence="12">Succinate dehydrogenase, cytochrome b556 subunit</fullName>
    </submittedName>
</protein>
<evidence type="ECO:0000256" key="6">
    <source>
        <dbReference type="ARBA" id="ARBA00022792"/>
    </source>
</evidence>
<dbReference type="Gene3D" id="1.20.1300.10">
    <property type="entry name" value="Fumarate reductase/succinate dehydrogenase, transmembrane subunit"/>
    <property type="match status" value="1"/>
</dbReference>
<keyword evidence="6" id="KW-0999">Mitochondrion inner membrane</keyword>
<dbReference type="SUPFAM" id="SSF81343">
    <property type="entry name" value="Fumarate reductase respiratory complex transmembrane subunits"/>
    <property type="match status" value="1"/>
</dbReference>
<comment type="similarity">
    <text evidence="2">Belongs to the cytochrome b560 family.</text>
</comment>
<dbReference type="InterPro" id="IPR000701">
    <property type="entry name" value="SuccDH_FuR_B_TM-su"/>
</dbReference>
<keyword evidence="5" id="KW-0479">Metal-binding</keyword>
<keyword evidence="7" id="KW-0809">Transit peptide</keyword>
<evidence type="ECO:0000256" key="2">
    <source>
        <dbReference type="ARBA" id="ARBA00007244"/>
    </source>
</evidence>
<evidence type="ECO:0000313" key="13">
    <source>
        <dbReference type="Proteomes" id="UP000242814"/>
    </source>
</evidence>
<keyword evidence="4" id="KW-0812">Transmembrane</keyword>
<dbReference type="GO" id="GO:0006121">
    <property type="term" value="P:mitochondrial electron transport, succinate to ubiquinone"/>
    <property type="evidence" value="ECO:0007669"/>
    <property type="project" value="TreeGrafter"/>
</dbReference>
<accession>A0A1D2JLV2</accession>
<evidence type="ECO:0000256" key="11">
    <source>
        <dbReference type="ARBA" id="ARBA00023136"/>
    </source>
</evidence>
<evidence type="ECO:0000256" key="1">
    <source>
        <dbReference type="ARBA" id="ARBA00004448"/>
    </source>
</evidence>
<dbReference type="PANTHER" id="PTHR10978:SF5">
    <property type="entry name" value="SUCCINATE DEHYDROGENASE CYTOCHROME B560 SUBUNIT, MITOCHONDRIAL"/>
    <property type="match status" value="1"/>
</dbReference>
<dbReference type="OMA" id="MNGIRHL"/>
<dbReference type="AlphaFoldDB" id="A0A1D2JLV2"/>
<name>A0A1D2JLV2_PARBR</name>
<dbReference type="InterPro" id="IPR014314">
    <property type="entry name" value="Succ_DH_cytb556"/>
</dbReference>
<comment type="subcellular location">
    <subcellularLocation>
        <location evidence="1">Mitochondrion inner membrane</location>
        <topology evidence="1">Multi-pass membrane protein</topology>
    </subcellularLocation>
</comment>
<dbReference type="CDD" id="cd03499">
    <property type="entry name" value="SQR_TypeC_SdhC"/>
    <property type="match status" value="1"/>
</dbReference>
<dbReference type="OrthoDB" id="588261at2759"/>
<organism evidence="12 13">
    <name type="scientific">Paracoccidioides brasiliensis</name>
    <dbReference type="NCBI Taxonomy" id="121759"/>
    <lineage>
        <taxon>Eukaryota</taxon>
        <taxon>Fungi</taxon>
        <taxon>Dikarya</taxon>
        <taxon>Ascomycota</taxon>
        <taxon>Pezizomycotina</taxon>
        <taxon>Eurotiomycetes</taxon>
        <taxon>Eurotiomycetidae</taxon>
        <taxon>Onygenales</taxon>
        <taxon>Ajellomycetaceae</taxon>
        <taxon>Paracoccidioides</taxon>
    </lineage>
</organism>
<dbReference type="PANTHER" id="PTHR10978">
    <property type="entry name" value="SUCCINATE DEHYDROGENASE CYTOCHROME B560 SUBUNIT"/>
    <property type="match status" value="1"/>
</dbReference>
<proteinExistence type="inferred from homology"/>
<evidence type="ECO:0000256" key="5">
    <source>
        <dbReference type="ARBA" id="ARBA00022723"/>
    </source>
</evidence>
<dbReference type="GO" id="GO:0009055">
    <property type="term" value="F:electron transfer activity"/>
    <property type="evidence" value="ECO:0007669"/>
    <property type="project" value="InterPro"/>
</dbReference>
<dbReference type="VEuPathDB" id="FungiDB:PADG_07470"/>
<reference evidence="12 13" key="1">
    <citation type="submission" date="2016-06" db="EMBL/GenBank/DDBJ databases">
        <authorList>
            <person name="Kjaerup R.B."/>
            <person name="Dalgaard T.S."/>
            <person name="Juul-Madsen H.R."/>
        </authorList>
    </citation>
    <scope>NUCLEOTIDE SEQUENCE [LARGE SCALE GENOMIC DNA]</scope>
    <source>
        <strain evidence="12 13">Pb300</strain>
    </source>
</reference>
<dbReference type="GO" id="GO:0005743">
    <property type="term" value="C:mitochondrial inner membrane"/>
    <property type="evidence" value="ECO:0007669"/>
    <property type="project" value="UniProtKB-SubCell"/>
</dbReference>
<evidence type="ECO:0000256" key="10">
    <source>
        <dbReference type="ARBA" id="ARBA00023128"/>
    </source>
</evidence>
<sequence length="188" mass="20396">MFPQRVAQQSLRRLAAHNPSQLRIAVSRIAAPVAIATGNHIQTRSTTSSTTEDPSQILPRQRLNRPVSPHLSIYQPQVTWVLSSLNRITGVALAGSLYIFSSFYLVSPLLGWHLESHMIAAAFGALPLAAKVGLKFTAAVPFMFHALNGCRHLIWDLGKQFSNKQVIAGGWTVVGLTLSSALALACFV</sequence>
<comment type="caution">
    <text evidence="12">The sequence shown here is derived from an EMBL/GenBank/DDBJ whole genome shotgun (WGS) entry which is preliminary data.</text>
</comment>
<dbReference type="VEuPathDB" id="FungiDB:PABG_04016"/>
<evidence type="ECO:0000256" key="7">
    <source>
        <dbReference type="ARBA" id="ARBA00022946"/>
    </source>
</evidence>
<dbReference type="FunFam" id="1.20.1300.10:FF:000008">
    <property type="entry name" value="Succinate dehydrogenase cytochrome b560 subunit"/>
    <property type="match status" value="1"/>
</dbReference>